<evidence type="ECO:0000259" key="7">
    <source>
        <dbReference type="Pfam" id="PF20684"/>
    </source>
</evidence>
<feature type="transmembrane region" description="Helical" evidence="6">
    <location>
        <begin position="130"/>
        <end position="150"/>
    </location>
</feature>
<organism evidence="8 9">
    <name type="scientific">Cladonia borealis</name>
    <dbReference type="NCBI Taxonomy" id="184061"/>
    <lineage>
        <taxon>Eukaryota</taxon>
        <taxon>Fungi</taxon>
        <taxon>Dikarya</taxon>
        <taxon>Ascomycota</taxon>
        <taxon>Pezizomycotina</taxon>
        <taxon>Lecanoromycetes</taxon>
        <taxon>OSLEUM clade</taxon>
        <taxon>Lecanoromycetidae</taxon>
        <taxon>Lecanorales</taxon>
        <taxon>Lecanorineae</taxon>
        <taxon>Cladoniaceae</taxon>
        <taxon>Cladonia</taxon>
    </lineage>
</organism>
<dbReference type="EMBL" id="JAFEKC020000005">
    <property type="protein sequence ID" value="KAK0514454.1"/>
    <property type="molecule type" value="Genomic_DNA"/>
</dbReference>
<keyword evidence="3 6" id="KW-1133">Transmembrane helix</keyword>
<evidence type="ECO:0000313" key="8">
    <source>
        <dbReference type="EMBL" id="KAK0514454.1"/>
    </source>
</evidence>
<dbReference type="InterPro" id="IPR049326">
    <property type="entry name" value="Rhodopsin_dom_fungi"/>
</dbReference>
<evidence type="ECO:0000313" key="9">
    <source>
        <dbReference type="Proteomes" id="UP001166286"/>
    </source>
</evidence>
<gene>
    <name evidence="8" type="ORF">JMJ35_003071</name>
</gene>
<keyword evidence="9" id="KW-1185">Reference proteome</keyword>
<comment type="subcellular location">
    <subcellularLocation>
        <location evidence="1">Membrane</location>
        <topology evidence="1">Multi-pass membrane protein</topology>
    </subcellularLocation>
</comment>
<evidence type="ECO:0000256" key="6">
    <source>
        <dbReference type="SAM" id="Phobius"/>
    </source>
</evidence>
<keyword evidence="2 6" id="KW-0812">Transmembrane</keyword>
<feature type="transmembrane region" description="Helical" evidence="6">
    <location>
        <begin position="207"/>
        <end position="228"/>
    </location>
</feature>
<dbReference type="GO" id="GO:0016020">
    <property type="term" value="C:membrane"/>
    <property type="evidence" value="ECO:0007669"/>
    <property type="project" value="UniProtKB-SubCell"/>
</dbReference>
<feature type="transmembrane region" description="Helical" evidence="6">
    <location>
        <begin position="59"/>
        <end position="80"/>
    </location>
</feature>
<dbReference type="Pfam" id="PF20684">
    <property type="entry name" value="Fung_rhodopsin"/>
    <property type="match status" value="1"/>
</dbReference>
<keyword evidence="4 6" id="KW-0472">Membrane</keyword>
<feature type="transmembrane region" description="Helical" evidence="6">
    <location>
        <begin position="179"/>
        <end position="200"/>
    </location>
</feature>
<dbReference type="PANTHER" id="PTHR33048:SF123">
    <property type="entry name" value="INTEGRAL MEMBRANE PROTEIN"/>
    <property type="match status" value="1"/>
</dbReference>
<sequence>MSTDASMDKPSPSTRTVLIAVQVSMTATALLIVALRLISRYMILKSPGWDDYATTAAMILAIIQAPLVLSCLSHGAGVHYSDLQPTEALYVMKVIYVTRVTYLLITTAIKSSVLLFYLRLSPFPTFRTWVMAAMVACSIEGVLFISMALFQCTPVGRVWNFEIPGHCINTLGFFRAETIFNLVTNVVILLLPMPMVWHLQMALRRKLLLIGIFATGAIPCGSLIARLINIHNGELTFAPGRLDPTSMVVSLQNWEAVEYCSFLICASLIHLTPLAKIIAARVLGPIHPTSPPRGISECRSPTYLLDAGASSRHDAIGTERHGFSVVSTFYLVKGVKPKATFRGGIDVGTDVPGRVSYKGLLQNPQKAFLRGWKPL</sequence>
<accession>A0AA39V6L8</accession>
<reference evidence="8" key="1">
    <citation type="submission" date="2023-03" db="EMBL/GenBank/DDBJ databases">
        <title>Complete genome of Cladonia borealis.</title>
        <authorList>
            <person name="Park H."/>
        </authorList>
    </citation>
    <scope>NUCLEOTIDE SEQUENCE</scope>
    <source>
        <strain evidence="8">ANT050790</strain>
    </source>
</reference>
<feature type="transmembrane region" description="Helical" evidence="6">
    <location>
        <begin position="100"/>
        <end position="118"/>
    </location>
</feature>
<feature type="domain" description="Rhodopsin" evidence="7">
    <location>
        <begin position="35"/>
        <end position="275"/>
    </location>
</feature>
<comment type="caution">
    <text evidence="8">The sequence shown here is derived from an EMBL/GenBank/DDBJ whole genome shotgun (WGS) entry which is preliminary data.</text>
</comment>
<dbReference type="AlphaFoldDB" id="A0AA39V6L8"/>
<evidence type="ECO:0000256" key="1">
    <source>
        <dbReference type="ARBA" id="ARBA00004141"/>
    </source>
</evidence>
<evidence type="ECO:0000256" key="5">
    <source>
        <dbReference type="ARBA" id="ARBA00038359"/>
    </source>
</evidence>
<dbReference type="Proteomes" id="UP001166286">
    <property type="component" value="Unassembled WGS sequence"/>
</dbReference>
<comment type="similarity">
    <text evidence="5">Belongs to the SAT4 family.</text>
</comment>
<evidence type="ECO:0000256" key="3">
    <source>
        <dbReference type="ARBA" id="ARBA00022989"/>
    </source>
</evidence>
<feature type="transmembrane region" description="Helical" evidence="6">
    <location>
        <begin position="17"/>
        <end position="38"/>
    </location>
</feature>
<evidence type="ECO:0000256" key="2">
    <source>
        <dbReference type="ARBA" id="ARBA00022692"/>
    </source>
</evidence>
<proteinExistence type="inferred from homology"/>
<name>A0AA39V6L8_9LECA</name>
<dbReference type="PANTHER" id="PTHR33048">
    <property type="entry name" value="PTH11-LIKE INTEGRAL MEMBRANE PROTEIN (AFU_ORTHOLOGUE AFUA_5G11245)"/>
    <property type="match status" value="1"/>
</dbReference>
<protein>
    <recommendedName>
        <fullName evidence="7">Rhodopsin domain-containing protein</fullName>
    </recommendedName>
</protein>
<dbReference type="InterPro" id="IPR052337">
    <property type="entry name" value="SAT4-like"/>
</dbReference>
<evidence type="ECO:0000256" key="4">
    <source>
        <dbReference type="ARBA" id="ARBA00023136"/>
    </source>
</evidence>